<dbReference type="GO" id="GO:0008270">
    <property type="term" value="F:zinc ion binding"/>
    <property type="evidence" value="ECO:0007669"/>
    <property type="project" value="InterPro"/>
</dbReference>
<dbReference type="GO" id="GO:0000981">
    <property type="term" value="F:DNA-binding transcription factor activity, RNA polymerase II-specific"/>
    <property type="evidence" value="ECO:0007669"/>
    <property type="project" value="InterPro"/>
</dbReference>
<dbReference type="CDD" id="cd12148">
    <property type="entry name" value="fungal_TF_MHR"/>
    <property type="match status" value="1"/>
</dbReference>
<comment type="subcellular location">
    <subcellularLocation>
        <location evidence="1">Nucleus</location>
    </subcellularLocation>
</comment>
<evidence type="ECO:0000259" key="9">
    <source>
        <dbReference type="PROSITE" id="PS50048"/>
    </source>
</evidence>
<dbReference type="CDD" id="cd00067">
    <property type="entry name" value="GAL4"/>
    <property type="match status" value="1"/>
</dbReference>
<protein>
    <recommendedName>
        <fullName evidence="9">Zn(2)-C6 fungal-type domain-containing protein</fullName>
    </recommendedName>
</protein>
<dbReference type="GO" id="GO:0003677">
    <property type="term" value="F:DNA binding"/>
    <property type="evidence" value="ECO:0007669"/>
    <property type="project" value="UniProtKB-KW"/>
</dbReference>
<dbReference type="AlphaFoldDB" id="A0A0C3BXI3"/>
<evidence type="ECO:0000256" key="3">
    <source>
        <dbReference type="ARBA" id="ARBA00022833"/>
    </source>
</evidence>
<dbReference type="PROSITE" id="PS50048">
    <property type="entry name" value="ZN2_CY6_FUNGAL_2"/>
    <property type="match status" value="1"/>
</dbReference>
<dbReference type="Proteomes" id="UP000053424">
    <property type="component" value="Unassembled WGS sequence"/>
</dbReference>
<feature type="region of interest" description="Disordered" evidence="8">
    <location>
        <begin position="689"/>
        <end position="811"/>
    </location>
</feature>
<evidence type="ECO:0000256" key="6">
    <source>
        <dbReference type="ARBA" id="ARBA00023163"/>
    </source>
</evidence>
<feature type="compositionally biased region" description="Low complexity" evidence="8">
    <location>
        <begin position="749"/>
        <end position="786"/>
    </location>
</feature>
<keyword evidence="11" id="KW-1185">Reference proteome</keyword>
<dbReference type="PANTHER" id="PTHR31313">
    <property type="entry name" value="TY1 ENHANCER ACTIVATOR"/>
    <property type="match status" value="1"/>
</dbReference>
<dbReference type="HOGENOM" id="CLU_007003_2_0_1"/>
<feature type="compositionally biased region" description="Polar residues" evidence="8">
    <location>
        <begin position="692"/>
        <end position="702"/>
    </location>
</feature>
<evidence type="ECO:0000256" key="7">
    <source>
        <dbReference type="ARBA" id="ARBA00023242"/>
    </source>
</evidence>
<gene>
    <name evidence="10" type="ORF">M413DRAFT_445331</name>
</gene>
<dbReference type="EMBL" id="KN831780">
    <property type="protein sequence ID" value="KIM41300.1"/>
    <property type="molecule type" value="Genomic_DNA"/>
</dbReference>
<evidence type="ECO:0000313" key="10">
    <source>
        <dbReference type="EMBL" id="KIM41300.1"/>
    </source>
</evidence>
<feature type="compositionally biased region" description="Polar residues" evidence="8">
    <location>
        <begin position="725"/>
        <end position="748"/>
    </location>
</feature>
<keyword evidence="6" id="KW-0804">Transcription</keyword>
<accession>A0A0C3BXI3</accession>
<dbReference type="Pfam" id="PF04082">
    <property type="entry name" value="Fungal_trans"/>
    <property type="match status" value="1"/>
</dbReference>
<dbReference type="InterPro" id="IPR051615">
    <property type="entry name" value="Transcr_Regulatory_Elem"/>
</dbReference>
<dbReference type="SUPFAM" id="SSF57701">
    <property type="entry name" value="Zn2/Cys6 DNA-binding domain"/>
    <property type="match status" value="1"/>
</dbReference>
<dbReference type="GO" id="GO:0006351">
    <property type="term" value="P:DNA-templated transcription"/>
    <property type="evidence" value="ECO:0007669"/>
    <property type="project" value="InterPro"/>
</dbReference>
<feature type="compositionally biased region" description="Basic residues" evidence="8">
    <location>
        <begin position="703"/>
        <end position="724"/>
    </location>
</feature>
<evidence type="ECO:0000256" key="8">
    <source>
        <dbReference type="SAM" id="MobiDB-lite"/>
    </source>
</evidence>
<evidence type="ECO:0000256" key="4">
    <source>
        <dbReference type="ARBA" id="ARBA00023015"/>
    </source>
</evidence>
<dbReference type="InterPro" id="IPR007219">
    <property type="entry name" value="XnlR_reg_dom"/>
</dbReference>
<reference evidence="11" key="2">
    <citation type="submission" date="2015-01" db="EMBL/GenBank/DDBJ databases">
        <title>Evolutionary Origins and Diversification of the Mycorrhizal Mutualists.</title>
        <authorList>
            <consortium name="DOE Joint Genome Institute"/>
            <consortium name="Mycorrhizal Genomics Consortium"/>
            <person name="Kohler A."/>
            <person name="Kuo A."/>
            <person name="Nagy L.G."/>
            <person name="Floudas D."/>
            <person name="Copeland A."/>
            <person name="Barry K.W."/>
            <person name="Cichocki N."/>
            <person name="Veneault-Fourrey C."/>
            <person name="LaButti K."/>
            <person name="Lindquist E.A."/>
            <person name="Lipzen A."/>
            <person name="Lundell T."/>
            <person name="Morin E."/>
            <person name="Murat C."/>
            <person name="Riley R."/>
            <person name="Ohm R."/>
            <person name="Sun H."/>
            <person name="Tunlid A."/>
            <person name="Henrissat B."/>
            <person name="Grigoriev I.V."/>
            <person name="Hibbett D.S."/>
            <person name="Martin F."/>
        </authorList>
    </citation>
    <scope>NUCLEOTIDE SEQUENCE [LARGE SCALE GENOMIC DNA]</scope>
    <source>
        <strain evidence="11">h7</strain>
    </source>
</reference>
<dbReference type="SMART" id="SM00066">
    <property type="entry name" value="GAL4"/>
    <property type="match status" value="1"/>
</dbReference>
<evidence type="ECO:0000256" key="1">
    <source>
        <dbReference type="ARBA" id="ARBA00004123"/>
    </source>
</evidence>
<organism evidence="10 11">
    <name type="scientific">Hebeloma cylindrosporum</name>
    <dbReference type="NCBI Taxonomy" id="76867"/>
    <lineage>
        <taxon>Eukaryota</taxon>
        <taxon>Fungi</taxon>
        <taxon>Dikarya</taxon>
        <taxon>Basidiomycota</taxon>
        <taxon>Agaricomycotina</taxon>
        <taxon>Agaricomycetes</taxon>
        <taxon>Agaricomycetidae</taxon>
        <taxon>Agaricales</taxon>
        <taxon>Agaricineae</taxon>
        <taxon>Hymenogastraceae</taxon>
        <taxon>Hebeloma</taxon>
    </lineage>
</organism>
<keyword evidence="3" id="KW-0862">Zinc</keyword>
<feature type="domain" description="Zn(2)-C6 fungal-type" evidence="9">
    <location>
        <begin position="22"/>
        <end position="54"/>
    </location>
</feature>
<keyword evidence="7" id="KW-0539">Nucleus</keyword>
<dbReference type="InterPro" id="IPR036864">
    <property type="entry name" value="Zn2-C6_fun-type_DNA-bd_sf"/>
</dbReference>
<feature type="region of interest" description="Disordered" evidence="8">
    <location>
        <begin position="1"/>
        <end position="20"/>
    </location>
</feature>
<dbReference type="STRING" id="686832.A0A0C3BXI3"/>
<keyword evidence="2" id="KW-0479">Metal-binding</keyword>
<reference evidence="10 11" key="1">
    <citation type="submission" date="2014-04" db="EMBL/GenBank/DDBJ databases">
        <authorList>
            <consortium name="DOE Joint Genome Institute"/>
            <person name="Kuo A."/>
            <person name="Gay G."/>
            <person name="Dore J."/>
            <person name="Kohler A."/>
            <person name="Nagy L.G."/>
            <person name="Floudas D."/>
            <person name="Copeland A."/>
            <person name="Barry K.W."/>
            <person name="Cichocki N."/>
            <person name="Veneault-Fourrey C."/>
            <person name="LaButti K."/>
            <person name="Lindquist E.A."/>
            <person name="Lipzen A."/>
            <person name="Lundell T."/>
            <person name="Morin E."/>
            <person name="Murat C."/>
            <person name="Sun H."/>
            <person name="Tunlid A."/>
            <person name="Henrissat B."/>
            <person name="Grigoriev I.V."/>
            <person name="Hibbett D.S."/>
            <person name="Martin F."/>
            <person name="Nordberg H.P."/>
            <person name="Cantor M.N."/>
            <person name="Hua S.X."/>
        </authorList>
    </citation>
    <scope>NUCLEOTIDE SEQUENCE [LARGE SCALE GENOMIC DNA]</scope>
    <source>
        <strain evidence="11">h7</strain>
    </source>
</reference>
<dbReference type="InterPro" id="IPR001138">
    <property type="entry name" value="Zn2Cys6_DnaBD"/>
</dbReference>
<evidence type="ECO:0000256" key="2">
    <source>
        <dbReference type="ARBA" id="ARBA00022723"/>
    </source>
</evidence>
<dbReference type="Pfam" id="PF00172">
    <property type="entry name" value="Zn_clus"/>
    <property type="match status" value="1"/>
</dbReference>
<dbReference type="PROSITE" id="PS00463">
    <property type="entry name" value="ZN2_CY6_FUNGAL_1"/>
    <property type="match status" value="1"/>
</dbReference>
<dbReference type="OrthoDB" id="2154091at2759"/>
<proteinExistence type="predicted"/>
<dbReference type="Gene3D" id="4.10.240.10">
    <property type="entry name" value="Zn(2)-C6 fungal-type DNA-binding domain"/>
    <property type="match status" value="1"/>
</dbReference>
<evidence type="ECO:0000313" key="11">
    <source>
        <dbReference type="Proteomes" id="UP000053424"/>
    </source>
</evidence>
<keyword evidence="5" id="KW-0238">DNA-binding</keyword>
<evidence type="ECO:0000256" key="5">
    <source>
        <dbReference type="ARBA" id="ARBA00023125"/>
    </source>
</evidence>
<name>A0A0C3BXI3_HEBCY</name>
<dbReference type="GO" id="GO:0005634">
    <property type="term" value="C:nucleus"/>
    <property type="evidence" value="ECO:0007669"/>
    <property type="project" value="UniProtKB-SubCell"/>
</dbReference>
<dbReference type="PANTHER" id="PTHR31313:SF81">
    <property type="entry name" value="TY1 ENHANCER ACTIVATOR"/>
    <property type="match status" value="1"/>
</dbReference>
<sequence>MKAKSSGSGTGNPRGRGTYNPACDVCARKKTKCDGIKPVCQPCRQQGRDQECAWTKNPVRKPRTEQHFEAMHKRAENLSAFVGEYRKYADYLESLLESCQQDYHPHHKVDFRASRPSDPDGLLGLSPDMLDHDFDYTVMGADDHDGGSDSGSDPTKEICLPAQTLKLEEGGLIHHYGNTAPFRFDHLDLAILTSRFPALAENTQATYVLLVDGVSDDDCSPDFDWSRHLPSAVPLTRRSHDKALDLLFKFFTSWCLRIVPALFCRDMYRALSVPRSQPPPKTPHYSPMLHNALVALALAFLDEPELRDLKARQYFANTAKSFIEAECEKPNISVVHALSILASFHSSQGDQTLGYMYFGMSARMSQALGLNVDCSEWVRLGLIDEADKLDRNWANWTTFSQDICWSLYVGRDFCVSASAEAGSSQEAPGGPFIDQGFDQLPWVHPPSGMDPQPNNLTKTFAATCELLAISRRIMDVVNGLNRFRGHPLALDELISDIDLKLNTWKGSLDEDLEITVKSRPTATPHKLMLHLAYWWLFILLHRPFYNRKSRGIPTNNRQIDHVKLCSRAAENIMDNLATWRKLYTLRYCPITLIQAVFSAGTIYLLTAIHAGSGIRVAQKELRRSLDQEALVMQYLQEIGKSWQCATNIAGILKNLMHEQLRPLLERKTIPMTSSFSGALQVPDFISNDDSDAGSTVSRSSSTKGHHVRRRSSSSKINKQRRVSHSRNQSAGTPPISTSPTIMISPVQNSPSISYAPSSSSAHSVTAPIAIQSRSRSTTSFSSSPSSLPDPWLVQPNGTPSPNSSPVFSTHFSTSTSFERHGFQGYPHPLTYGQPPVYSGNGHGTNLFSGQGSLAANMNCGASHSPAPAHNYPGKELSGFFGMLGGQTLPQTPYVGFNLGDAIASFEEQPSSTSSSGDIGFVPHSPFGSGFPSHAPSLVSLDSCSTSSVIDNDTNMDDSSSWDFWAPTFD</sequence>
<keyword evidence="4" id="KW-0805">Transcription regulation</keyword>